<comment type="caution">
    <text evidence="1">The sequence shown here is derived from an EMBL/GenBank/DDBJ whole genome shotgun (WGS) entry which is preliminary data.</text>
</comment>
<dbReference type="InterPro" id="IPR031009">
    <property type="entry name" value="Tcm_partner"/>
</dbReference>
<dbReference type="EMBL" id="LIUF01000016">
    <property type="protein sequence ID" value="KOX91291.1"/>
    <property type="molecule type" value="Genomic_DNA"/>
</dbReference>
<dbReference type="AlphaFoldDB" id="A0A0M9AIH2"/>
<accession>A0A0M9AIH2</accession>
<dbReference type="NCBIfam" id="TIGR04474">
    <property type="entry name" value="tcm_partner"/>
    <property type="match status" value="1"/>
</dbReference>
<evidence type="ECO:0000313" key="2">
    <source>
        <dbReference type="Proteomes" id="UP000037729"/>
    </source>
</evidence>
<proteinExistence type="predicted"/>
<name>A0A0M9AIH2_9EURY</name>
<protein>
    <recommendedName>
        <fullName evidence="3">Three-Cys-motif partner protein TcmP</fullName>
    </recommendedName>
</protein>
<gene>
    <name evidence="1" type="ORF">AMS69_19510</name>
</gene>
<sequence>MDSSEYIKKRIQSLKQDSEEIRNISPVTNDFDSWSVLKLILHSAAVNMYTKVLYNNDFDDLYYIDALAGSGISTYNSGESCFLGSPVIAAKVAQEPFKKMYLIENDDDKADALKARMEYIFSTHDDAEKPEELVIKRGDANQKIPEVVSDIWQNSEGQFNYYCFIDNQELNVRWDAIEELTPKPWGDLLINLPIASAIGRNATTTPVPEKLNKFYCCDLNEQNLPNSDIRPVMRGLYEDCLAQRNRAVQRTVNVDANVGSYEYDLVYATRDISGGNGYIKVIDHVKEFIEDVDAGDIDNIHSVLYDDQSSLEQYLPAGNIDDEIVAEDNTDTDDNQSSLGEFCD</sequence>
<evidence type="ECO:0000313" key="1">
    <source>
        <dbReference type="EMBL" id="KOX91291.1"/>
    </source>
</evidence>
<evidence type="ECO:0008006" key="3">
    <source>
        <dbReference type="Google" id="ProtNLM"/>
    </source>
</evidence>
<organism evidence="1 2">
    <name type="scientific">Haloarcula rubripromontorii</name>
    <dbReference type="NCBI Taxonomy" id="1705562"/>
    <lineage>
        <taxon>Archaea</taxon>
        <taxon>Methanobacteriati</taxon>
        <taxon>Methanobacteriota</taxon>
        <taxon>Stenosarchaea group</taxon>
        <taxon>Halobacteria</taxon>
        <taxon>Halobacteriales</taxon>
        <taxon>Haloarculaceae</taxon>
        <taxon>Haloarcula</taxon>
    </lineage>
</organism>
<dbReference type="PATRIC" id="fig|1705562.3.peg.37"/>
<dbReference type="Proteomes" id="UP000037729">
    <property type="component" value="Unassembled WGS sequence"/>
</dbReference>
<reference evidence="1 2" key="1">
    <citation type="submission" date="2015-08" db="EMBL/GenBank/DDBJ databases">
        <title>Genomes of Isolates from Cabo Rojo, PR.</title>
        <authorList>
            <person name="Sanchez-Nieves R.L."/>
            <person name="Montalvo-Rodriguez R."/>
        </authorList>
    </citation>
    <scope>NUCLEOTIDE SEQUENCE [LARGE SCALE GENOMIC DNA]</scope>
    <source>
        <strain evidence="1 2">SL3</strain>
    </source>
</reference>
<keyword evidence="2" id="KW-1185">Reference proteome</keyword>
<dbReference type="RefSeq" id="WP_053969693.1">
    <property type="nucleotide sequence ID" value="NZ_LIUF01000016.1"/>
</dbReference>
<dbReference type="OrthoDB" id="217031at2157"/>